<proteinExistence type="predicted"/>
<accession>A0A803M743</accession>
<evidence type="ECO:0000259" key="1">
    <source>
        <dbReference type="Pfam" id="PF03372"/>
    </source>
</evidence>
<dbReference type="GO" id="GO:0003824">
    <property type="term" value="F:catalytic activity"/>
    <property type="evidence" value="ECO:0007669"/>
    <property type="project" value="InterPro"/>
</dbReference>
<keyword evidence="3" id="KW-1185">Reference proteome</keyword>
<organism evidence="2 3">
    <name type="scientific">Chenopodium quinoa</name>
    <name type="common">Quinoa</name>
    <dbReference type="NCBI Taxonomy" id="63459"/>
    <lineage>
        <taxon>Eukaryota</taxon>
        <taxon>Viridiplantae</taxon>
        <taxon>Streptophyta</taxon>
        <taxon>Embryophyta</taxon>
        <taxon>Tracheophyta</taxon>
        <taxon>Spermatophyta</taxon>
        <taxon>Magnoliopsida</taxon>
        <taxon>eudicotyledons</taxon>
        <taxon>Gunneridae</taxon>
        <taxon>Pentapetalae</taxon>
        <taxon>Caryophyllales</taxon>
        <taxon>Chenopodiaceae</taxon>
        <taxon>Chenopodioideae</taxon>
        <taxon>Atripliceae</taxon>
        <taxon>Chenopodium</taxon>
    </lineage>
</organism>
<dbReference type="AlphaFoldDB" id="A0A803M743"/>
<reference evidence="2" key="1">
    <citation type="journal article" date="2017" name="Nature">
        <title>The genome of Chenopodium quinoa.</title>
        <authorList>
            <person name="Jarvis D.E."/>
            <person name="Ho Y.S."/>
            <person name="Lightfoot D.J."/>
            <person name="Schmoeckel S.M."/>
            <person name="Li B."/>
            <person name="Borm T.J.A."/>
            <person name="Ohyanagi H."/>
            <person name="Mineta K."/>
            <person name="Michell C.T."/>
            <person name="Saber N."/>
            <person name="Kharbatia N.M."/>
            <person name="Rupper R.R."/>
            <person name="Sharp A.R."/>
            <person name="Dally N."/>
            <person name="Boughton B.A."/>
            <person name="Woo Y.H."/>
            <person name="Gao G."/>
            <person name="Schijlen E.G.W.M."/>
            <person name="Guo X."/>
            <person name="Momin A.A."/>
            <person name="Negrao S."/>
            <person name="Al-Babili S."/>
            <person name="Gehring C."/>
            <person name="Roessner U."/>
            <person name="Jung C."/>
            <person name="Murphy K."/>
            <person name="Arold S.T."/>
            <person name="Gojobori T."/>
            <person name="van der Linden C.G."/>
            <person name="van Loo E.N."/>
            <person name="Jellen E.N."/>
            <person name="Maughan P.J."/>
            <person name="Tester M."/>
        </authorList>
    </citation>
    <scope>NUCLEOTIDE SEQUENCE [LARGE SCALE GENOMIC DNA]</scope>
    <source>
        <strain evidence="2">cv. PI 614886</strain>
    </source>
</reference>
<dbReference type="SUPFAM" id="SSF56219">
    <property type="entry name" value="DNase I-like"/>
    <property type="match status" value="1"/>
</dbReference>
<name>A0A803M743_CHEQI</name>
<dbReference type="PANTHER" id="PTHR35218">
    <property type="entry name" value="RNASE H DOMAIN-CONTAINING PROTEIN"/>
    <property type="match status" value="1"/>
</dbReference>
<dbReference type="EnsemblPlants" id="AUR62024266-RA">
    <property type="protein sequence ID" value="AUR62024266-RA:cds"/>
    <property type="gene ID" value="AUR62024266"/>
</dbReference>
<dbReference type="PANTHER" id="PTHR35218:SF9">
    <property type="entry name" value="ENDONUCLEASE_EXONUCLEASE_PHOSPHATASE DOMAIN-CONTAINING PROTEIN"/>
    <property type="match status" value="1"/>
</dbReference>
<evidence type="ECO:0000313" key="2">
    <source>
        <dbReference type="EnsemblPlants" id="AUR62024266-RA:cds"/>
    </source>
</evidence>
<dbReference type="Gramene" id="AUR62024266-RA">
    <property type="protein sequence ID" value="AUR62024266-RA:cds"/>
    <property type="gene ID" value="AUR62024266"/>
</dbReference>
<evidence type="ECO:0000313" key="3">
    <source>
        <dbReference type="Proteomes" id="UP000596660"/>
    </source>
</evidence>
<dbReference type="Gene3D" id="3.60.10.10">
    <property type="entry name" value="Endonuclease/exonuclease/phosphatase"/>
    <property type="match status" value="1"/>
</dbReference>
<protein>
    <recommendedName>
        <fullName evidence="1">Endonuclease/exonuclease/phosphatase domain-containing protein</fullName>
    </recommendedName>
</protein>
<reference evidence="2" key="2">
    <citation type="submission" date="2021-03" db="UniProtKB">
        <authorList>
            <consortium name="EnsemblPlants"/>
        </authorList>
    </citation>
    <scope>IDENTIFICATION</scope>
</reference>
<dbReference type="Proteomes" id="UP000596660">
    <property type="component" value="Unplaced"/>
</dbReference>
<dbReference type="InterPro" id="IPR036691">
    <property type="entry name" value="Endo/exonu/phosph_ase_sf"/>
</dbReference>
<sequence length="215" mass="24593">MFSNFQGKYVELDNNVAYPSRKEMQNLSIMSPGMNVLLWNVRGIARDGFKRNIRQLIKDHDPDIIILTETKVSKIGFVNKEPRAIHTVVQEEIFWATRARSDWLLQGDINTSFFHSLAIIRGKRNKILDIKNSVGEWLHDPQLIHSHILQHFKQLFTSEITPSLILSYSFEDIDCATIPSMLEIKESLFSIGPNKSPGTDGFHAALFQVACECIH</sequence>
<dbReference type="InterPro" id="IPR005135">
    <property type="entry name" value="Endo/exonuclease/phosphatase"/>
</dbReference>
<feature type="domain" description="Endonuclease/exonuclease/phosphatase" evidence="1">
    <location>
        <begin position="38"/>
        <end position="78"/>
    </location>
</feature>
<dbReference type="Pfam" id="PF03372">
    <property type="entry name" value="Exo_endo_phos"/>
    <property type="match status" value="1"/>
</dbReference>